<gene>
    <name evidence="2" type="ORF">NG792_10875</name>
</gene>
<dbReference type="EMBL" id="JAMXFA010000012">
    <property type="protein sequence ID" value="MCT7978210.1"/>
    <property type="molecule type" value="Genomic_DNA"/>
</dbReference>
<dbReference type="Proteomes" id="UP001525961">
    <property type="component" value="Unassembled WGS sequence"/>
</dbReference>
<proteinExistence type="predicted"/>
<protein>
    <submittedName>
        <fullName evidence="2">Uncharacterized protein</fullName>
    </submittedName>
</protein>
<accession>A0ABT2N8Z9</accession>
<comment type="caution">
    <text evidence="2">The sequence shown here is derived from an EMBL/GenBank/DDBJ whole genome shotgun (WGS) entry which is preliminary data.</text>
</comment>
<evidence type="ECO:0000313" key="2">
    <source>
        <dbReference type="EMBL" id="MCT7978210.1"/>
    </source>
</evidence>
<name>A0ABT2N8Z9_9CYAN</name>
<evidence type="ECO:0000313" key="3">
    <source>
        <dbReference type="Proteomes" id="UP001525961"/>
    </source>
</evidence>
<keyword evidence="1" id="KW-0472">Membrane</keyword>
<organism evidence="2 3">
    <name type="scientific">Laspinema olomoucense D3b</name>
    <dbReference type="NCBI Taxonomy" id="2953688"/>
    <lineage>
        <taxon>Bacteria</taxon>
        <taxon>Bacillati</taxon>
        <taxon>Cyanobacteriota</taxon>
        <taxon>Cyanophyceae</taxon>
        <taxon>Oscillatoriophycideae</taxon>
        <taxon>Oscillatoriales</taxon>
        <taxon>Laspinemataceae</taxon>
        <taxon>Laspinema</taxon>
        <taxon>Laspinema olomoucense</taxon>
    </lineage>
</organism>
<keyword evidence="1" id="KW-1133">Transmembrane helix</keyword>
<reference evidence="2 3" key="1">
    <citation type="journal article" date="2022" name="Front. Microbiol.">
        <title>High genomic differentiation and limited gene flow indicate recent cryptic speciation within the genus Laspinema (cyanobacteria).</title>
        <authorList>
            <person name="Stanojkovic A."/>
            <person name="Skoupy S."/>
            <person name="Skaloud P."/>
            <person name="Dvorak P."/>
        </authorList>
    </citation>
    <scope>NUCLEOTIDE SEQUENCE [LARGE SCALE GENOMIC DNA]</scope>
    <source>
        <strain evidence="2 3">D3b</strain>
    </source>
</reference>
<dbReference type="RefSeq" id="WP_261198192.1">
    <property type="nucleotide sequence ID" value="NZ_JAMXFA010000012.1"/>
</dbReference>
<feature type="transmembrane region" description="Helical" evidence="1">
    <location>
        <begin position="6"/>
        <end position="24"/>
    </location>
</feature>
<evidence type="ECO:0000256" key="1">
    <source>
        <dbReference type="SAM" id="Phobius"/>
    </source>
</evidence>
<keyword evidence="3" id="KW-1185">Reference proteome</keyword>
<keyword evidence="1" id="KW-0812">Transmembrane</keyword>
<sequence>MLIAVIIINLILSLVFFFVAWRLWKLKHTINQATKSILNADRVTYNVLHATPATLAQGERGTRNLRTQYQQVELQLLRWRQILQLLSLGQAAWVRQSILKRRPRKQKLSRTL</sequence>